<evidence type="ECO:0000313" key="2">
    <source>
        <dbReference type="EMBL" id="KAG5169947.1"/>
    </source>
</evidence>
<dbReference type="AlphaFoldDB" id="A0A8H7XZZ6"/>
<sequence>MQKALLLNSKYGNFVVSDIPRESPGVGEVLIKVQSAALNPVDWKIQRFGYLIDGYPAVLGSDIAGDVVEVGEGVSDFQKGDRVFSQAVFKKTRGAFQQYVVASTSSLSKIPPKFSYDEVSTLPMALTTAFAGLYKDPDSGLGITPPITEEARGKYANTPIVILGGSSSVGQYVIQFAKLSGFSPIIVTASPSHTDSLLEIGASNVIDRNLSTSSLSEEIGKITSKPIHFVFDSIALAETQQTAIDIISPGGRAVVVLPAVVAPAEGKYLSKTNAGHVHPIPTFYREHLYGFLEKGFITPNRFEILPNGLAGIVEGLERLEANRVSRLKLVARPQETL</sequence>
<dbReference type="GO" id="GO:0016651">
    <property type="term" value="F:oxidoreductase activity, acting on NAD(P)H"/>
    <property type="evidence" value="ECO:0007669"/>
    <property type="project" value="InterPro"/>
</dbReference>
<name>A0A8H7XZZ6_PSICU</name>
<protein>
    <recommendedName>
        <fullName evidence="1">Enoyl reductase (ER) domain-containing protein</fullName>
    </recommendedName>
</protein>
<dbReference type="PANTHER" id="PTHR45348">
    <property type="entry name" value="HYPOTHETICAL OXIDOREDUCTASE (EUROFUNG)"/>
    <property type="match status" value="1"/>
</dbReference>
<dbReference type="InterPro" id="IPR013154">
    <property type="entry name" value="ADH-like_N"/>
</dbReference>
<accession>A0A8H7XZZ6</accession>
<dbReference type="Pfam" id="PF08240">
    <property type="entry name" value="ADH_N"/>
    <property type="match status" value="1"/>
</dbReference>
<dbReference type="Gene3D" id="3.90.180.10">
    <property type="entry name" value="Medium-chain alcohol dehydrogenases, catalytic domain"/>
    <property type="match status" value="1"/>
</dbReference>
<gene>
    <name evidence="2" type="ORF">JR316_004329</name>
</gene>
<proteinExistence type="predicted"/>
<dbReference type="Pfam" id="PF00107">
    <property type="entry name" value="ADH_zinc_N"/>
    <property type="match status" value="1"/>
</dbReference>
<dbReference type="PANTHER" id="PTHR45348:SF2">
    <property type="entry name" value="ZINC-TYPE ALCOHOL DEHYDROGENASE-LIKE PROTEIN C2E1P3.01"/>
    <property type="match status" value="1"/>
</dbReference>
<dbReference type="OrthoDB" id="3233595at2759"/>
<dbReference type="EMBL" id="JAFIQS010000004">
    <property type="protein sequence ID" value="KAG5169947.1"/>
    <property type="molecule type" value="Genomic_DNA"/>
</dbReference>
<dbReference type="SUPFAM" id="SSF51735">
    <property type="entry name" value="NAD(P)-binding Rossmann-fold domains"/>
    <property type="match status" value="1"/>
</dbReference>
<dbReference type="SMART" id="SM00829">
    <property type="entry name" value="PKS_ER"/>
    <property type="match status" value="1"/>
</dbReference>
<dbReference type="Gene3D" id="3.40.50.720">
    <property type="entry name" value="NAD(P)-binding Rossmann-like Domain"/>
    <property type="match status" value="1"/>
</dbReference>
<reference evidence="2" key="1">
    <citation type="submission" date="2021-02" db="EMBL/GenBank/DDBJ databases">
        <title>Psilocybe cubensis genome.</title>
        <authorList>
            <person name="Mckernan K.J."/>
            <person name="Crawford S."/>
            <person name="Trippe A."/>
            <person name="Kane L.T."/>
            <person name="Mclaughlin S."/>
        </authorList>
    </citation>
    <scope>NUCLEOTIDE SEQUENCE [LARGE SCALE GENOMIC DNA]</scope>
    <source>
        <strain evidence="2">MGC-MH-2018</strain>
    </source>
</reference>
<dbReference type="InterPro" id="IPR013149">
    <property type="entry name" value="ADH-like_C"/>
</dbReference>
<evidence type="ECO:0000259" key="1">
    <source>
        <dbReference type="SMART" id="SM00829"/>
    </source>
</evidence>
<comment type="caution">
    <text evidence="2">The sequence shown here is derived from an EMBL/GenBank/DDBJ whole genome shotgun (WGS) entry which is preliminary data.</text>
</comment>
<dbReference type="SUPFAM" id="SSF50129">
    <property type="entry name" value="GroES-like"/>
    <property type="match status" value="1"/>
</dbReference>
<dbReference type="InterPro" id="IPR020843">
    <property type="entry name" value="ER"/>
</dbReference>
<feature type="domain" description="Enoyl reductase (ER)" evidence="1">
    <location>
        <begin position="12"/>
        <end position="331"/>
    </location>
</feature>
<organism evidence="2">
    <name type="scientific">Psilocybe cubensis</name>
    <name type="common">Psychedelic mushroom</name>
    <name type="synonym">Stropharia cubensis</name>
    <dbReference type="NCBI Taxonomy" id="181762"/>
    <lineage>
        <taxon>Eukaryota</taxon>
        <taxon>Fungi</taxon>
        <taxon>Dikarya</taxon>
        <taxon>Basidiomycota</taxon>
        <taxon>Agaricomycotina</taxon>
        <taxon>Agaricomycetes</taxon>
        <taxon>Agaricomycetidae</taxon>
        <taxon>Agaricales</taxon>
        <taxon>Agaricineae</taxon>
        <taxon>Strophariaceae</taxon>
        <taxon>Psilocybe</taxon>
    </lineage>
</organism>
<dbReference type="InterPro" id="IPR047122">
    <property type="entry name" value="Trans-enoyl_RdTase-like"/>
</dbReference>
<dbReference type="InterPro" id="IPR011032">
    <property type="entry name" value="GroES-like_sf"/>
</dbReference>
<dbReference type="InterPro" id="IPR036291">
    <property type="entry name" value="NAD(P)-bd_dom_sf"/>
</dbReference>
<dbReference type="CDD" id="cd08249">
    <property type="entry name" value="enoyl_reductase_like"/>
    <property type="match status" value="1"/>
</dbReference>